<dbReference type="EMBL" id="VJMH01007434">
    <property type="protein sequence ID" value="KAF0683246.1"/>
    <property type="molecule type" value="Genomic_DNA"/>
</dbReference>
<keyword evidence="9" id="KW-1185">Reference proteome</keyword>
<evidence type="ECO:0000256" key="2">
    <source>
        <dbReference type="ARBA" id="ARBA00010737"/>
    </source>
</evidence>
<dbReference type="Pfam" id="PF10271">
    <property type="entry name" value="Tmp39"/>
    <property type="match status" value="1"/>
</dbReference>
<evidence type="ECO:0000313" key="8">
    <source>
        <dbReference type="EMBL" id="VFU01315.1"/>
    </source>
</evidence>
<dbReference type="InterPro" id="IPR019397">
    <property type="entry name" value="Uncharacterised_TMEM39"/>
</dbReference>
<evidence type="ECO:0000256" key="1">
    <source>
        <dbReference type="ARBA" id="ARBA00004141"/>
    </source>
</evidence>
<keyword evidence="5 6" id="KW-0472">Membrane</keyword>
<feature type="transmembrane region" description="Helical" evidence="6">
    <location>
        <begin position="162"/>
        <end position="182"/>
    </location>
</feature>
<dbReference type="GO" id="GO:0016020">
    <property type="term" value="C:membrane"/>
    <property type="evidence" value="ECO:0007669"/>
    <property type="project" value="UniProtKB-SubCell"/>
</dbReference>
<name>A0A485LR24_9STRA</name>
<feature type="transmembrane region" description="Helical" evidence="6">
    <location>
        <begin position="194"/>
        <end position="216"/>
    </location>
</feature>
<evidence type="ECO:0000313" key="7">
    <source>
        <dbReference type="EMBL" id="KAF0683246.1"/>
    </source>
</evidence>
<comment type="subcellular location">
    <subcellularLocation>
        <location evidence="1">Membrane</location>
        <topology evidence="1">Multi-pass membrane protein</topology>
    </subcellularLocation>
</comment>
<dbReference type="Proteomes" id="UP000332933">
    <property type="component" value="Unassembled WGS sequence"/>
</dbReference>
<protein>
    <submittedName>
        <fullName evidence="8">Aste57867_24678 protein</fullName>
    </submittedName>
</protein>
<accession>A0A485LR24</accession>
<reference evidence="8 9" key="1">
    <citation type="submission" date="2019-03" db="EMBL/GenBank/DDBJ databases">
        <authorList>
            <person name="Gaulin E."/>
            <person name="Dumas B."/>
        </authorList>
    </citation>
    <scope>NUCLEOTIDE SEQUENCE [LARGE SCALE GENOMIC DNA]</scope>
    <source>
        <strain evidence="8">CBS 568.67</strain>
    </source>
</reference>
<keyword evidence="3 6" id="KW-0812">Transmembrane</keyword>
<feature type="transmembrane region" description="Helical" evidence="6">
    <location>
        <begin position="293"/>
        <end position="313"/>
    </location>
</feature>
<proteinExistence type="inferred from homology"/>
<sequence length="380" mass="42865">MAPGTNSTSSAHHRKATTSLSDLAKYFHDLRTRVCDVPISIDFNTWRVNLSLLSMQTLILYGTLVSEYRFSLFVFSSVWLGRSFFYAEYLKKYGPRGSLVHNLSKGSVFRSFSVSGFMITASFCFLLRSTRNYQQLCVYLLLPCACMLLAERFRNHPRVGTALQFVFALEQAYMTGIVTLILDVNPTLIYDRSAAYAVIWTALFNNFMAAAAKYFIVHYTQHQIDAHNLCGWKWLHEAPVDAEAWVRGGDYKRGAIVRHHGGTFEAVGTRNQAEPGSWSSQLFMFLWNRPYRLLTFLMTLQVLHVIGIGIFSFCCDSLMIMGGMMFVSADYMQLMHSIRFALLGKSFRNVMLRPQSAADHANAATMDAAAAAMATIPQLA</sequence>
<evidence type="ECO:0000313" key="9">
    <source>
        <dbReference type="Proteomes" id="UP000332933"/>
    </source>
</evidence>
<feature type="transmembrane region" description="Helical" evidence="6">
    <location>
        <begin position="68"/>
        <end position="87"/>
    </location>
</feature>
<dbReference type="PANTHER" id="PTHR12995">
    <property type="entry name" value="FI21814P1"/>
    <property type="match status" value="1"/>
</dbReference>
<evidence type="ECO:0000256" key="4">
    <source>
        <dbReference type="ARBA" id="ARBA00022989"/>
    </source>
</evidence>
<reference evidence="7" key="2">
    <citation type="submission" date="2019-06" db="EMBL/GenBank/DDBJ databases">
        <title>Genomics analysis of Aphanomyces spp. identifies a new class of oomycete effector associated with host adaptation.</title>
        <authorList>
            <person name="Gaulin E."/>
        </authorList>
    </citation>
    <scope>NUCLEOTIDE SEQUENCE</scope>
    <source>
        <strain evidence="7">CBS 578.67</strain>
    </source>
</reference>
<feature type="transmembrane region" description="Helical" evidence="6">
    <location>
        <begin position="108"/>
        <end position="127"/>
    </location>
</feature>
<gene>
    <name evidence="8" type="primary">Aste57867_24678</name>
    <name evidence="7" type="ORF">As57867_024600</name>
    <name evidence="8" type="ORF">ASTE57867_24678</name>
</gene>
<keyword evidence="4 6" id="KW-1133">Transmembrane helix</keyword>
<evidence type="ECO:0000256" key="6">
    <source>
        <dbReference type="SAM" id="Phobius"/>
    </source>
</evidence>
<evidence type="ECO:0000256" key="5">
    <source>
        <dbReference type="ARBA" id="ARBA00023136"/>
    </source>
</evidence>
<organism evidence="8 9">
    <name type="scientific">Aphanomyces stellatus</name>
    <dbReference type="NCBI Taxonomy" id="120398"/>
    <lineage>
        <taxon>Eukaryota</taxon>
        <taxon>Sar</taxon>
        <taxon>Stramenopiles</taxon>
        <taxon>Oomycota</taxon>
        <taxon>Saprolegniomycetes</taxon>
        <taxon>Saprolegniales</taxon>
        <taxon>Verrucalvaceae</taxon>
        <taxon>Aphanomyces</taxon>
    </lineage>
</organism>
<dbReference type="PANTHER" id="PTHR12995:SF4">
    <property type="entry name" value="FI21814P1"/>
    <property type="match status" value="1"/>
</dbReference>
<dbReference type="EMBL" id="CAADRA010007460">
    <property type="protein sequence ID" value="VFU01315.1"/>
    <property type="molecule type" value="Genomic_DNA"/>
</dbReference>
<comment type="similarity">
    <text evidence="2">Belongs to the TMEM39 family.</text>
</comment>
<dbReference type="OrthoDB" id="67711at2759"/>
<dbReference type="AlphaFoldDB" id="A0A485LR24"/>
<evidence type="ECO:0000256" key="3">
    <source>
        <dbReference type="ARBA" id="ARBA00022692"/>
    </source>
</evidence>